<dbReference type="InterPro" id="IPR011333">
    <property type="entry name" value="SKP1/BTB/POZ_sf"/>
</dbReference>
<feature type="region of interest" description="Disordered" evidence="1">
    <location>
        <begin position="128"/>
        <end position="173"/>
    </location>
</feature>
<dbReference type="InParanoid" id="A0A0G4EHP7"/>
<name>A0A0G4EHP7_VITBC</name>
<dbReference type="AlphaFoldDB" id="A0A0G4EHP7"/>
<reference evidence="2 3" key="1">
    <citation type="submission" date="2014-11" db="EMBL/GenBank/DDBJ databases">
        <authorList>
            <person name="Zhu J."/>
            <person name="Qi W."/>
            <person name="Song R."/>
        </authorList>
    </citation>
    <scope>NUCLEOTIDE SEQUENCE [LARGE SCALE GENOMIC DNA]</scope>
</reference>
<feature type="compositionally biased region" description="Low complexity" evidence="1">
    <location>
        <begin position="141"/>
        <end position="151"/>
    </location>
</feature>
<dbReference type="OrthoDB" id="2414723at2759"/>
<dbReference type="EMBL" id="CDMY01000228">
    <property type="protein sequence ID" value="CEL95540.1"/>
    <property type="molecule type" value="Genomic_DNA"/>
</dbReference>
<accession>A0A0G4EHP7</accession>
<organism evidence="2 3">
    <name type="scientific">Vitrella brassicaformis (strain CCMP3155)</name>
    <dbReference type="NCBI Taxonomy" id="1169540"/>
    <lineage>
        <taxon>Eukaryota</taxon>
        <taxon>Sar</taxon>
        <taxon>Alveolata</taxon>
        <taxon>Colpodellida</taxon>
        <taxon>Vitrellaceae</taxon>
        <taxon>Vitrella</taxon>
    </lineage>
</organism>
<gene>
    <name evidence="2" type="ORF">Vbra_11970</name>
</gene>
<evidence type="ECO:0000313" key="3">
    <source>
        <dbReference type="Proteomes" id="UP000041254"/>
    </source>
</evidence>
<dbReference type="PhylomeDB" id="A0A0G4EHP7"/>
<feature type="compositionally biased region" description="Gly residues" evidence="1">
    <location>
        <begin position="158"/>
        <end position="167"/>
    </location>
</feature>
<protein>
    <submittedName>
        <fullName evidence="2">Uncharacterized protein</fullName>
    </submittedName>
</protein>
<evidence type="ECO:0000313" key="2">
    <source>
        <dbReference type="EMBL" id="CEL95540.1"/>
    </source>
</evidence>
<keyword evidence="3" id="KW-1185">Reference proteome</keyword>
<feature type="compositionally biased region" description="Basic residues" evidence="1">
    <location>
        <begin position="128"/>
        <end position="137"/>
    </location>
</feature>
<dbReference type="VEuPathDB" id="CryptoDB:Vbra_11970"/>
<evidence type="ECO:0000256" key="1">
    <source>
        <dbReference type="SAM" id="MobiDB-lite"/>
    </source>
</evidence>
<dbReference type="Gene3D" id="3.30.710.10">
    <property type="entry name" value="Potassium Channel Kv1.1, Chain A"/>
    <property type="match status" value="1"/>
</dbReference>
<proteinExistence type="predicted"/>
<dbReference type="Proteomes" id="UP000041254">
    <property type="component" value="Unassembled WGS sequence"/>
</dbReference>
<sequence>MRKIRQDLMDREREMGGTPEASADCMGDVLDFNVAGQHFRARRSTLCAVKGTVMALLFCGRFDDAFIRDADKRIFLQVFSDAFIWLVQQLITYVGEQTIDSIVIPPSRQSDAPFTYWVELLMSDPATKRRANHHHQHQHQEQQQGDGQQGHIEQRPGGEQGAGGEPTGGHLTMCDNLRVVTGKGLEDKAAHEARLEAIKPLLKTGNSEEDSLVSVDVCGFSVTLTKGVAKSLGEDSLFANRFLKYDPNSLDVAVDYVRRIVDVAARAHMKGTALTSLDVQGAVGEADLKGYRHALTMYGLDADRYLGPADGLLQTRHLQQMREWCEGRDDAPDNIPPRVGDTVMRIYKATVDCWRWLNFFHAVKGHSPLVLIFRVADSNELFAVLIEGPIEVTEMTESTHDIKSHALKLRGTDSHPYVGYIGWNNKMDIAGTQERVTELIDFSSPDSDVTAVLAPYCFIFAIRPAAQAHHIGAPAAASDEELKRCQGYMVEADEPDEWRQWERPSVRPSDHGDVSDGERVFLPVSVRGWHFDIDELEAYKLA</sequence>